<proteinExistence type="predicted"/>
<organism evidence="1">
    <name type="scientific">hydrothermal vent metagenome</name>
    <dbReference type="NCBI Taxonomy" id="652676"/>
    <lineage>
        <taxon>unclassified sequences</taxon>
        <taxon>metagenomes</taxon>
        <taxon>ecological metagenomes</taxon>
    </lineage>
</organism>
<sequence length="371" mass="40948">MGKRYMGSHPIHSRVGGTGVHGKYVKIFGIDAVKGADYKANTDGPAVWIALDNIEEYFKIKEGAKTNYHYLNVYNAIRSLNNKSCDFDAEFNSVNIRDRCLNVTGAYILYDVCDGDAYIQNLRVKSLSFIEDMEKRCAPGLYNAVKVPSEKYWDAEVDVNKEDSSSLATGYDGVINIGVSGHADNVLVAANIMPFHFHKVSSSTGESLIFDLYNLLYLPNENGMDNGWNRIMEDCVNNDISAKQTIKNLMASIIQSQANSKVRVNWVVQGEAAEYFAGGLDAFQANAALTHIEQRQTVKKQEKEALVDKMAPSLSPQARGGFSNHYVYFSNPTGGLSGIESKLEKLGMQQLSPGVWHESNPYLIAAGITGR</sequence>
<protein>
    <submittedName>
        <fullName evidence="1">Uncharacterized protein</fullName>
    </submittedName>
</protein>
<evidence type="ECO:0000313" key="1">
    <source>
        <dbReference type="EMBL" id="VAW61740.1"/>
    </source>
</evidence>
<reference evidence="1" key="1">
    <citation type="submission" date="2018-06" db="EMBL/GenBank/DDBJ databases">
        <authorList>
            <person name="Zhirakovskaya E."/>
        </authorList>
    </citation>
    <scope>NUCLEOTIDE SEQUENCE</scope>
</reference>
<dbReference type="AlphaFoldDB" id="A0A3B0XAW9"/>
<dbReference type="EMBL" id="UOFJ01000050">
    <property type="protein sequence ID" value="VAW61740.1"/>
    <property type="molecule type" value="Genomic_DNA"/>
</dbReference>
<gene>
    <name evidence="1" type="ORF">MNBD_GAMMA10-1231</name>
</gene>
<accession>A0A3B0XAW9</accession>
<name>A0A3B0XAW9_9ZZZZ</name>